<evidence type="ECO:0000256" key="2">
    <source>
        <dbReference type="ARBA" id="ARBA00008717"/>
    </source>
</evidence>
<dbReference type="Pfam" id="PF15177">
    <property type="entry name" value="IL28A"/>
    <property type="match status" value="1"/>
</dbReference>
<dbReference type="GO" id="GO:0007259">
    <property type="term" value="P:cell surface receptor signaling pathway via JAK-STAT"/>
    <property type="evidence" value="ECO:0007669"/>
    <property type="project" value="InterPro"/>
</dbReference>
<dbReference type="InterPro" id="IPR038326">
    <property type="entry name" value="IFN-lambda_sf"/>
</dbReference>
<dbReference type="Proteomes" id="UP000694725">
    <property type="component" value="Unplaced"/>
</dbReference>
<dbReference type="PANTHER" id="PTHR31943">
    <property type="entry name" value="INTERLEUKIN-28 AND 29"/>
    <property type="match status" value="1"/>
</dbReference>
<evidence type="ECO:0000313" key="9">
    <source>
        <dbReference type="Proteomes" id="UP000314985"/>
    </source>
</evidence>
<evidence type="ECO:0000256" key="3">
    <source>
        <dbReference type="ARBA" id="ARBA00022514"/>
    </source>
</evidence>
<dbReference type="Ensembl" id="ENSSSCT00055012891.1">
    <property type="protein sequence ID" value="ENSSSCP00055010139.1"/>
    <property type="gene ID" value="ENSSSCG00055006650.1"/>
</dbReference>
<dbReference type="Ensembl" id="ENSSSCT00030015624.1">
    <property type="protein sequence ID" value="ENSSSCP00030007022.1"/>
    <property type="gene ID" value="ENSSSCG00030011345.1"/>
</dbReference>
<dbReference type="SMR" id="A0A4X1SX21"/>
<dbReference type="GO" id="GO:0051607">
    <property type="term" value="P:defense response to virus"/>
    <property type="evidence" value="ECO:0007669"/>
    <property type="project" value="UniProtKB-KW"/>
</dbReference>
<proteinExistence type="inferred from homology"/>
<dbReference type="Ensembl" id="ENSSSCT00050015817.1">
    <property type="protein sequence ID" value="ENSSSCP00050006471.1"/>
    <property type="gene ID" value="ENSSSCG00050011750.1"/>
</dbReference>
<dbReference type="GO" id="GO:0005125">
    <property type="term" value="F:cytokine activity"/>
    <property type="evidence" value="ECO:0007669"/>
    <property type="project" value="UniProtKB-KW"/>
</dbReference>
<accession>A0A4X1SX21</accession>
<dbReference type="Ensembl" id="ENSSSCT00015017571.1">
    <property type="protein sequence ID" value="ENSSSCP00015006912.1"/>
    <property type="gene ID" value="ENSSSCG00015013173.1"/>
</dbReference>
<protein>
    <submittedName>
        <fullName evidence="8">Interleukin 28B (interferon, lambda 3)</fullName>
    </submittedName>
</protein>
<dbReference type="Ensembl" id="ENSSSCT00070009426.1">
    <property type="protein sequence ID" value="ENSSSCP00070007726.1"/>
    <property type="gene ID" value="ENSSSCG00070004960.1"/>
</dbReference>
<dbReference type="InterPro" id="IPR029177">
    <property type="entry name" value="INF_lambda"/>
</dbReference>
<dbReference type="Proteomes" id="UP000694571">
    <property type="component" value="Unplaced"/>
</dbReference>
<sequence>RKLDMALGGSLVLVLVLMTVAPPRTGAVPVPEALRALPGARGCHLAQFKSLSPQALQAFKRAKDAFEESLLEDWNCSSRIFPRSRDLKQLQVWERPVALEAEVALTLSVLGSLANSSLHSSLDQPLHTLRHIHAQLQACVPAQPMAGPRPRGRLHHWLHRLQEAQKKEPQSCLEASVMFNLFRLLTRDLKCVASGDLCV</sequence>
<reference evidence="8" key="2">
    <citation type="submission" date="2025-05" db="UniProtKB">
        <authorList>
            <consortium name="Ensembl"/>
        </authorList>
    </citation>
    <scope>IDENTIFICATION</scope>
</reference>
<dbReference type="Proteomes" id="UP000694728">
    <property type="component" value="Unplaced"/>
</dbReference>
<dbReference type="Ensembl" id="ENSSSCT00045056981.1">
    <property type="protein sequence ID" value="ENSSSCP00045039815.1"/>
    <property type="gene ID" value="ENSSSCG00045033260.1"/>
</dbReference>
<dbReference type="FunFam" id="1.20.1250.60:FF:000001">
    <property type="entry name" value="Interferon lambda 1"/>
    <property type="match status" value="1"/>
</dbReference>
<keyword evidence="6" id="KW-0051">Antiviral defense</keyword>
<dbReference type="Ensembl" id="ENSSSCT00025067197.1">
    <property type="protein sequence ID" value="ENSSSCP00025028747.1"/>
    <property type="gene ID" value="ENSSSCG00025049301.1"/>
</dbReference>
<dbReference type="Proteomes" id="UP000694723">
    <property type="component" value="Unplaced"/>
</dbReference>
<evidence type="ECO:0000256" key="1">
    <source>
        <dbReference type="ARBA" id="ARBA00004613"/>
    </source>
</evidence>
<dbReference type="Ensembl" id="ENSSSCT00025066821.1">
    <property type="protein sequence ID" value="ENSSSCP00025028575.1"/>
    <property type="gene ID" value="ENSSSCG00025049037.1"/>
</dbReference>
<dbReference type="Ensembl" id="ENSSSCT00065066655.1">
    <property type="protein sequence ID" value="ENSSSCP00065028902.1"/>
    <property type="gene ID" value="ENSSSCG00065048707.1"/>
</dbReference>
<evidence type="ECO:0000256" key="7">
    <source>
        <dbReference type="SAM" id="SignalP"/>
    </source>
</evidence>
<dbReference type="GO" id="GO:0005615">
    <property type="term" value="C:extracellular space"/>
    <property type="evidence" value="ECO:0007669"/>
    <property type="project" value="UniProtKB-KW"/>
</dbReference>
<keyword evidence="4" id="KW-0964">Secreted</keyword>
<dbReference type="AlphaFoldDB" id="A0A4X1SX21"/>
<dbReference type="Proteomes" id="UP000694726">
    <property type="component" value="Unplaced"/>
</dbReference>
<name>A0A4X1SX21_PIG</name>
<dbReference type="PANTHER" id="PTHR31943:SF1">
    <property type="entry name" value="INTERFERON LAMBDA-2-RELATED"/>
    <property type="match status" value="1"/>
</dbReference>
<dbReference type="Ensembl" id="ENSSSCT00070009327.1">
    <property type="protein sequence ID" value="ENSSSCP00070007657.1"/>
    <property type="gene ID" value="ENSSSCG00070004924.1"/>
</dbReference>
<dbReference type="Proteomes" id="UP000694727">
    <property type="component" value="Unplaced"/>
</dbReference>
<comment type="similarity">
    <text evidence="2">Belongs to the lambda interferon family.</text>
</comment>
<feature type="signal peptide" evidence="7">
    <location>
        <begin position="1"/>
        <end position="27"/>
    </location>
</feature>
<comment type="subcellular location">
    <subcellularLocation>
        <location evidence="1">Secreted</location>
    </subcellularLocation>
</comment>
<dbReference type="Proteomes" id="UP000694570">
    <property type="component" value="Unplaced"/>
</dbReference>
<keyword evidence="5 7" id="KW-0732">Signal</keyword>
<dbReference type="Ensembl" id="ENSSSCT00060011853.1">
    <property type="protein sequence ID" value="ENSSSCP00060004429.1"/>
    <property type="gene ID" value="ENSSSCG00060009193.1"/>
</dbReference>
<dbReference type="Proteomes" id="UP000314985">
    <property type="component" value="Chromosome 6"/>
</dbReference>
<gene>
    <name evidence="8" type="primary">IL28B</name>
</gene>
<organism evidence="8 9">
    <name type="scientific">Sus scrofa</name>
    <name type="common">Pig</name>
    <dbReference type="NCBI Taxonomy" id="9823"/>
    <lineage>
        <taxon>Eukaryota</taxon>
        <taxon>Metazoa</taxon>
        <taxon>Chordata</taxon>
        <taxon>Craniata</taxon>
        <taxon>Vertebrata</taxon>
        <taxon>Euteleostomi</taxon>
        <taxon>Mammalia</taxon>
        <taxon>Eutheria</taxon>
        <taxon>Laurasiatheria</taxon>
        <taxon>Artiodactyla</taxon>
        <taxon>Suina</taxon>
        <taxon>Suidae</taxon>
        <taxon>Sus</taxon>
    </lineage>
</organism>
<evidence type="ECO:0000256" key="4">
    <source>
        <dbReference type="ARBA" id="ARBA00022525"/>
    </source>
</evidence>
<evidence type="ECO:0000313" key="8">
    <source>
        <dbReference type="Ensembl" id="ENSSSCP00070007726.1"/>
    </source>
</evidence>
<reference evidence="8 9" key="1">
    <citation type="submission" date="2017-08" db="EMBL/GenBank/DDBJ databases">
        <title>USMARCv1.0.</title>
        <authorList>
            <person name="Hannum G.I."/>
            <person name="Koren S."/>
            <person name="Schroeder S.G."/>
            <person name="Chin S.C."/>
            <person name="Nonneman D.J."/>
            <person name="Becker S.A."/>
            <person name="Rosen B.D."/>
            <person name="Bickhart D.M."/>
            <person name="Putnam N.H."/>
            <person name="Green R.E."/>
            <person name="Tuggle C.K."/>
            <person name="Liu H."/>
            <person name="Rohrer G.A."/>
            <person name="Warr A."/>
            <person name="Hall R."/>
            <person name="Kim K."/>
            <person name="Hume D.A."/>
            <person name="Talbot R."/>
            <person name="Chow W."/>
            <person name="Howe K."/>
            <person name="Schwartz A.S."/>
            <person name="Watson M."/>
            <person name="Archibald A.L."/>
            <person name="Phillippy A.M."/>
            <person name="Smith T.P.L."/>
        </authorList>
    </citation>
    <scope>NUCLEOTIDE SEQUENCE [LARGE SCALE GENOMIC DNA]</scope>
</reference>
<dbReference type="GO" id="GO:0050778">
    <property type="term" value="P:positive regulation of immune response"/>
    <property type="evidence" value="ECO:0007669"/>
    <property type="project" value="InterPro"/>
</dbReference>
<keyword evidence="3" id="KW-0202">Cytokine</keyword>
<evidence type="ECO:0000256" key="6">
    <source>
        <dbReference type="ARBA" id="ARBA00023118"/>
    </source>
</evidence>
<dbReference type="Gene3D" id="1.20.1250.60">
    <property type="entry name" value="Interferon lambda"/>
    <property type="match status" value="1"/>
</dbReference>
<feature type="chain" id="PRO_5044614347" evidence="7">
    <location>
        <begin position="28"/>
        <end position="199"/>
    </location>
</feature>
<dbReference type="Proteomes" id="UP000694724">
    <property type="component" value="Unplaced"/>
</dbReference>
<evidence type="ECO:0000256" key="5">
    <source>
        <dbReference type="ARBA" id="ARBA00022729"/>
    </source>
</evidence>